<dbReference type="InterPro" id="IPR013049">
    <property type="entry name" value="Spo11/TopoVI_A_N"/>
</dbReference>
<feature type="domain" description="Topoisomerase 6 subunit A/Spo11 TOPRIM" evidence="14">
    <location>
        <begin position="188"/>
        <end position="358"/>
    </location>
</feature>
<evidence type="ECO:0000256" key="4">
    <source>
        <dbReference type="ARBA" id="ARBA00006559"/>
    </source>
</evidence>
<dbReference type="GO" id="GO:0007131">
    <property type="term" value="P:reciprocal meiotic recombination"/>
    <property type="evidence" value="ECO:0007669"/>
    <property type="project" value="TreeGrafter"/>
</dbReference>
<dbReference type="CDD" id="cd00223">
    <property type="entry name" value="TOPRIM_TopoIIB_SPO"/>
    <property type="match status" value="1"/>
</dbReference>
<keyword evidence="9 12" id="KW-0238">DNA-binding</keyword>
<evidence type="ECO:0000256" key="12">
    <source>
        <dbReference type="PROSITE-ProRule" id="PRU01385"/>
    </source>
</evidence>
<dbReference type="Gene3D" id="1.10.10.10">
    <property type="entry name" value="Winged helix-like DNA-binding domain superfamily/Winged helix DNA-binding domain"/>
    <property type="match status" value="1"/>
</dbReference>
<dbReference type="GO" id="GO:0046872">
    <property type="term" value="F:metal ion binding"/>
    <property type="evidence" value="ECO:0007669"/>
    <property type="project" value="UniProtKB-KW"/>
</dbReference>
<protein>
    <recommendedName>
        <fullName evidence="5">DNA topoisomerase (ATP-hydrolyzing)</fullName>
        <ecNumber evidence="5">5.6.2.2</ecNumber>
    </recommendedName>
</protein>
<dbReference type="GO" id="GO:0003677">
    <property type="term" value="F:DNA binding"/>
    <property type="evidence" value="ECO:0007669"/>
    <property type="project" value="UniProtKB-UniRule"/>
</dbReference>
<dbReference type="InterPro" id="IPR036078">
    <property type="entry name" value="Spo11/TopoVI_A_sf"/>
</dbReference>
<comment type="cofactor">
    <cofactor evidence="2">
        <name>Mg(2+)</name>
        <dbReference type="ChEBI" id="CHEBI:18420"/>
    </cofactor>
</comment>
<dbReference type="PROSITE" id="PS52041">
    <property type="entry name" value="TOPO_IIB"/>
    <property type="match status" value="1"/>
</dbReference>
<dbReference type="InterPro" id="IPR036388">
    <property type="entry name" value="WH-like_DNA-bd_sf"/>
</dbReference>
<dbReference type="GO" id="GO:0000706">
    <property type="term" value="P:meiotic DNA double-strand break processing"/>
    <property type="evidence" value="ECO:0007669"/>
    <property type="project" value="TreeGrafter"/>
</dbReference>
<keyword evidence="8 12" id="KW-0799">Topoisomerase</keyword>
<dbReference type="PANTHER" id="PTHR10848">
    <property type="entry name" value="MEIOTIC RECOMBINATION PROTEIN SPO11"/>
    <property type="match status" value="1"/>
</dbReference>
<dbReference type="Gene3D" id="3.40.1360.10">
    <property type="match status" value="1"/>
</dbReference>
<evidence type="ECO:0000256" key="10">
    <source>
        <dbReference type="ARBA" id="ARBA00023235"/>
    </source>
</evidence>
<organism evidence="15">
    <name type="scientific">Eubosmina coregoni</name>
    <dbReference type="NCBI Taxonomy" id="186181"/>
    <lineage>
        <taxon>Eukaryota</taxon>
        <taxon>Metazoa</taxon>
        <taxon>Ecdysozoa</taxon>
        <taxon>Arthropoda</taxon>
        <taxon>Crustacea</taxon>
        <taxon>Branchiopoda</taxon>
        <taxon>Diplostraca</taxon>
        <taxon>Cladocera</taxon>
        <taxon>Anomopoda</taxon>
        <taxon>Bosminidae</taxon>
        <taxon>Eubosmina</taxon>
    </lineage>
</organism>
<feature type="domain" description="Spo11/DNA topoisomerase VI subunit A N-terminal" evidence="13">
    <location>
        <begin position="78"/>
        <end position="139"/>
    </location>
</feature>
<evidence type="ECO:0000256" key="6">
    <source>
        <dbReference type="ARBA" id="ARBA00022723"/>
    </source>
</evidence>
<evidence type="ECO:0000256" key="11">
    <source>
        <dbReference type="ARBA" id="ARBA00023242"/>
    </source>
</evidence>
<dbReference type="GO" id="GO:0005524">
    <property type="term" value="F:ATP binding"/>
    <property type="evidence" value="ECO:0007669"/>
    <property type="project" value="InterPro"/>
</dbReference>
<dbReference type="InterPro" id="IPR013048">
    <property type="entry name" value="Meiotic_Spo11"/>
</dbReference>
<dbReference type="GO" id="GO:0000228">
    <property type="term" value="C:nuclear chromosome"/>
    <property type="evidence" value="ECO:0007669"/>
    <property type="project" value="TreeGrafter"/>
</dbReference>
<dbReference type="PANTHER" id="PTHR10848:SF0">
    <property type="entry name" value="MEIOTIC RECOMBINATION PROTEIN SPO11"/>
    <property type="match status" value="1"/>
</dbReference>
<sequence length="364" mass="42003">MANLQEIATVLGHLRRGLIDFHGPNQVYPQPNRGEVLARIEYYVQLVVAAIARQDWPLSLPIHGTDQVVTWRLQKQRRKCLLLFYLLTKVHALLRTNTTSNKRDIYYENVALWGNQTVLDEAVTQLTRLLSLPRRCININATSKGLVAGCLTFVDANDKLVDCQTPTGILIPNDVDKLSQFRSKAFCVLVVEKDSTFQKLLDDKIERFIGDCILITGKGYPDVNTRRFLRRLWDELQLPPLGLMDSDPHGISIFLVYRFGSQNLEDMEHLATPQLRYIGLQPRDIERLRLPDECRLPLTQRDRSLIDSLSARPFVIQQPLLRQQVLQILRQMDCKVEIQGLTRLHPQYLSRTYLPAKIQSRSWI</sequence>
<dbReference type="Pfam" id="PF04406">
    <property type="entry name" value="TP6A_N"/>
    <property type="match status" value="1"/>
</dbReference>
<name>A0A4Y7LLE2_9CRUS</name>
<dbReference type="InterPro" id="IPR034136">
    <property type="entry name" value="TOPRIM_Topo6A/Spo11"/>
</dbReference>
<comment type="similarity">
    <text evidence="4 12">Belongs to the TOP6A family.</text>
</comment>
<dbReference type="EMBL" id="LR000318">
    <property type="protein sequence ID" value="SVE69937.1"/>
    <property type="molecule type" value="mRNA"/>
</dbReference>
<evidence type="ECO:0000256" key="1">
    <source>
        <dbReference type="ARBA" id="ARBA00000185"/>
    </source>
</evidence>
<dbReference type="Pfam" id="PF21180">
    <property type="entry name" value="TOP6A-Spo11_Toprim"/>
    <property type="match status" value="1"/>
</dbReference>
<evidence type="ECO:0000256" key="8">
    <source>
        <dbReference type="ARBA" id="ARBA00023029"/>
    </source>
</evidence>
<keyword evidence="11" id="KW-0539">Nucleus</keyword>
<keyword evidence="7" id="KW-0460">Magnesium</keyword>
<accession>A0A4Y7LLE2</accession>
<evidence type="ECO:0000256" key="5">
    <source>
        <dbReference type="ARBA" id="ARBA00012895"/>
    </source>
</evidence>
<dbReference type="GO" id="GO:0003918">
    <property type="term" value="F:DNA topoisomerase type II (double strand cut, ATP-hydrolyzing) activity"/>
    <property type="evidence" value="ECO:0007669"/>
    <property type="project" value="UniProtKB-UniRule"/>
</dbReference>
<gene>
    <name evidence="15" type="primary">EOG090X09ZG</name>
</gene>
<dbReference type="AlphaFoldDB" id="A0A4Y7LLE2"/>
<keyword evidence="10 12" id="KW-0413">Isomerase</keyword>
<dbReference type="GO" id="GO:0042138">
    <property type="term" value="P:meiotic DNA double-strand break formation"/>
    <property type="evidence" value="ECO:0007669"/>
    <property type="project" value="InterPro"/>
</dbReference>
<dbReference type="PRINTS" id="PR01551">
    <property type="entry name" value="SPO11HOMOLOG"/>
</dbReference>
<reference evidence="15" key="1">
    <citation type="submission" date="2018-08" db="EMBL/GenBank/DDBJ databases">
        <authorList>
            <person name="Cornetti L."/>
        </authorList>
    </citation>
    <scope>NUCLEOTIDE SEQUENCE</scope>
    <source>
        <strain evidence="15">FI-BAL1-1</strain>
    </source>
</reference>
<evidence type="ECO:0000256" key="2">
    <source>
        <dbReference type="ARBA" id="ARBA00001946"/>
    </source>
</evidence>
<evidence type="ECO:0000256" key="3">
    <source>
        <dbReference type="ARBA" id="ARBA00004123"/>
    </source>
</evidence>
<proteinExistence type="evidence at transcript level"/>
<feature type="active site" description="O-(5'-phospho-DNA)-tyrosine intermediate" evidence="12">
    <location>
        <position position="107"/>
    </location>
</feature>
<evidence type="ECO:0000256" key="7">
    <source>
        <dbReference type="ARBA" id="ARBA00022842"/>
    </source>
</evidence>
<evidence type="ECO:0000313" key="15">
    <source>
        <dbReference type="EMBL" id="SVE69937.1"/>
    </source>
</evidence>
<evidence type="ECO:0000259" key="14">
    <source>
        <dbReference type="Pfam" id="PF21180"/>
    </source>
</evidence>
<dbReference type="InterPro" id="IPR002815">
    <property type="entry name" value="Spo11/TopoVI_A"/>
</dbReference>
<comment type="subcellular location">
    <subcellularLocation>
        <location evidence="3">Nucleus</location>
    </subcellularLocation>
</comment>
<keyword evidence="6" id="KW-0479">Metal-binding</keyword>
<dbReference type="SUPFAM" id="SSF56726">
    <property type="entry name" value="DNA topoisomerase IV, alpha subunit"/>
    <property type="match status" value="1"/>
</dbReference>
<comment type="catalytic activity">
    <reaction evidence="1 12">
        <text>ATP-dependent breakage, passage and rejoining of double-stranded DNA.</text>
        <dbReference type="EC" id="5.6.2.2"/>
    </reaction>
</comment>
<dbReference type="EC" id="5.6.2.2" evidence="5"/>
<dbReference type="PRINTS" id="PR01550">
    <property type="entry name" value="TOP6AFAMILY"/>
</dbReference>
<evidence type="ECO:0000259" key="13">
    <source>
        <dbReference type="Pfam" id="PF04406"/>
    </source>
</evidence>
<evidence type="ECO:0000256" key="9">
    <source>
        <dbReference type="ARBA" id="ARBA00023125"/>
    </source>
</evidence>